<protein>
    <submittedName>
        <fullName evidence="2">Uncharacterized protein</fullName>
    </submittedName>
</protein>
<keyword evidence="1" id="KW-1133">Transmembrane helix</keyword>
<sequence>MCPLYWFLQTLNPFPLKFPPLSPLVTVHCSQFQCLWLYFACLFVLLIRFLLKLRSYAGLCFLLLRIFLAIPFWLGVFPLRSQVLVLSGLPYILLPVSPFLTLRFSLSCNFAILIMICLRVSLFGLPLNGTLCVSWICVTLSLIKRGKFSNIIFSNRFSVPCSSSPSVTLIIQTLVFMLS</sequence>
<feature type="transmembrane region" description="Helical" evidence="1">
    <location>
        <begin position="99"/>
        <end position="118"/>
    </location>
</feature>
<dbReference type="Proteomes" id="UP000664940">
    <property type="component" value="Unassembled WGS sequence"/>
</dbReference>
<comment type="caution">
    <text evidence="2">The sequence shown here is derived from an EMBL/GenBank/DDBJ whole genome shotgun (WGS) entry which is preliminary data.</text>
</comment>
<organism evidence="2 3">
    <name type="scientific">Phyllostomus discolor</name>
    <name type="common">pale spear-nosed bat</name>
    <dbReference type="NCBI Taxonomy" id="89673"/>
    <lineage>
        <taxon>Eukaryota</taxon>
        <taxon>Metazoa</taxon>
        <taxon>Chordata</taxon>
        <taxon>Craniata</taxon>
        <taxon>Vertebrata</taxon>
        <taxon>Euteleostomi</taxon>
        <taxon>Mammalia</taxon>
        <taxon>Eutheria</taxon>
        <taxon>Laurasiatheria</taxon>
        <taxon>Chiroptera</taxon>
        <taxon>Yangochiroptera</taxon>
        <taxon>Phyllostomidae</taxon>
        <taxon>Phyllostominae</taxon>
        <taxon>Phyllostomus</taxon>
    </lineage>
</organism>
<evidence type="ECO:0000313" key="2">
    <source>
        <dbReference type="EMBL" id="KAF6109647.1"/>
    </source>
</evidence>
<evidence type="ECO:0000313" key="3">
    <source>
        <dbReference type="Proteomes" id="UP000664940"/>
    </source>
</evidence>
<evidence type="ECO:0000256" key="1">
    <source>
        <dbReference type="SAM" id="Phobius"/>
    </source>
</evidence>
<reference evidence="2 3" key="1">
    <citation type="journal article" date="2020" name="Nature">
        <title>Six reference-quality genomes reveal evolution of bat adaptations.</title>
        <authorList>
            <person name="Jebb D."/>
            <person name="Huang Z."/>
            <person name="Pippel M."/>
            <person name="Hughes G.M."/>
            <person name="Lavrichenko K."/>
            <person name="Devanna P."/>
            <person name="Winkler S."/>
            <person name="Jermiin L.S."/>
            <person name="Skirmuntt E.C."/>
            <person name="Katzourakis A."/>
            <person name="Burkitt-Gray L."/>
            <person name="Ray D.A."/>
            <person name="Sullivan K.A.M."/>
            <person name="Roscito J.G."/>
            <person name="Kirilenko B.M."/>
            <person name="Davalos L.M."/>
            <person name="Corthals A.P."/>
            <person name="Power M.L."/>
            <person name="Jones G."/>
            <person name="Ransome R.D."/>
            <person name="Dechmann D.K.N."/>
            <person name="Locatelli A.G."/>
            <person name="Puechmaille S.J."/>
            <person name="Fedrigo O."/>
            <person name="Jarvis E.D."/>
            <person name="Hiller M."/>
            <person name="Vernes S.C."/>
            <person name="Myers E.W."/>
            <person name="Teeling E.C."/>
        </authorList>
    </citation>
    <scope>NUCLEOTIDE SEQUENCE [LARGE SCALE GENOMIC DNA]</scope>
    <source>
        <strain evidence="2">Bat1K_MPI-CBG_1</strain>
    </source>
</reference>
<accession>A0A834A723</accession>
<dbReference type="AlphaFoldDB" id="A0A834A723"/>
<feature type="transmembrane region" description="Helical" evidence="1">
    <location>
        <begin position="125"/>
        <end position="145"/>
    </location>
</feature>
<feature type="transmembrane region" description="Helical" evidence="1">
    <location>
        <begin position="58"/>
        <end position="79"/>
    </location>
</feature>
<name>A0A834A723_9CHIR</name>
<gene>
    <name evidence="2" type="ORF">HJG60_010885</name>
</gene>
<dbReference type="EMBL" id="JABVXQ010000005">
    <property type="protein sequence ID" value="KAF6109647.1"/>
    <property type="molecule type" value="Genomic_DNA"/>
</dbReference>
<keyword evidence="1" id="KW-0472">Membrane</keyword>
<keyword evidence="1" id="KW-0812">Transmembrane</keyword>
<proteinExistence type="predicted"/>
<feature type="transmembrane region" description="Helical" evidence="1">
    <location>
        <begin position="30"/>
        <end position="51"/>
    </location>
</feature>